<proteinExistence type="inferred from homology"/>
<dbReference type="SUPFAM" id="SSF50814">
    <property type="entry name" value="Lipocalins"/>
    <property type="match status" value="1"/>
</dbReference>
<evidence type="ECO:0000256" key="1">
    <source>
        <dbReference type="ARBA" id="ARBA00008390"/>
    </source>
</evidence>
<accession>A0AAN5CM88</accession>
<dbReference type="PANTHER" id="PTHR22725">
    <property type="entry name" value="FATTY ACID-BINDING PROTEIN HOMOLOG 1-RELATED-RELATED"/>
    <property type="match status" value="1"/>
</dbReference>
<evidence type="ECO:0000256" key="2">
    <source>
        <dbReference type="ARBA" id="ARBA00022448"/>
    </source>
</evidence>
<reference evidence="5" key="1">
    <citation type="submission" date="2022-10" db="EMBL/GenBank/DDBJ databases">
        <title>Genome assembly of Pristionchus species.</title>
        <authorList>
            <person name="Yoshida K."/>
            <person name="Sommer R.J."/>
        </authorList>
    </citation>
    <scope>NUCLEOTIDE SEQUENCE [LARGE SCALE GENOMIC DNA]</scope>
    <source>
        <strain evidence="5">RS5460</strain>
    </source>
</reference>
<dbReference type="AlphaFoldDB" id="A0AAN5CM88"/>
<comment type="caution">
    <text evidence="4">The sequence shown here is derived from an EMBL/GenBank/DDBJ whole genome shotgun (WGS) entry which is preliminary data.</text>
</comment>
<dbReference type="Gene3D" id="2.40.128.20">
    <property type="match status" value="1"/>
</dbReference>
<dbReference type="Proteomes" id="UP001328107">
    <property type="component" value="Unassembled WGS sequence"/>
</dbReference>
<dbReference type="PANTHER" id="PTHR22725:SF9">
    <property type="entry name" value="FATTY ACID-BINDING PROTEIN HOMOLOG 3"/>
    <property type="match status" value="1"/>
</dbReference>
<evidence type="ECO:0000313" key="5">
    <source>
        <dbReference type="Proteomes" id="UP001328107"/>
    </source>
</evidence>
<sequence>MGRSSKYEFSLGETVSWKGLEGVTRKITVTLEGSALLESHNFELKNKPNEPVNKQYYSVENGELVQSLSNGKVSCKRYFKRKN</sequence>
<protein>
    <submittedName>
        <fullName evidence="4">Uncharacterized protein</fullName>
    </submittedName>
</protein>
<keyword evidence="3" id="KW-0446">Lipid-binding</keyword>
<dbReference type="InterPro" id="IPR012674">
    <property type="entry name" value="Calycin"/>
</dbReference>
<feature type="non-terminal residue" evidence="4">
    <location>
        <position position="83"/>
    </location>
</feature>
<organism evidence="4 5">
    <name type="scientific">Pristionchus mayeri</name>
    <dbReference type="NCBI Taxonomy" id="1317129"/>
    <lineage>
        <taxon>Eukaryota</taxon>
        <taxon>Metazoa</taxon>
        <taxon>Ecdysozoa</taxon>
        <taxon>Nematoda</taxon>
        <taxon>Chromadorea</taxon>
        <taxon>Rhabditida</taxon>
        <taxon>Rhabditina</taxon>
        <taxon>Diplogasteromorpha</taxon>
        <taxon>Diplogasteroidea</taxon>
        <taxon>Neodiplogasteridae</taxon>
        <taxon>Pristionchus</taxon>
    </lineage>
</organism>
<keyword evidence="2" id="KW-0813">Transport</keyword>
<dbReference type="GO" id="GO:0008289">
    <property type="term" value="F:lipid binding"/>
    <property type="evidence" value="ECO:0007669"/>
    <property type="project" value="UniProtKB-KW"/>
</dbReference>
<comment type="similarity">
    <text evidence="1">Belongs to the calycin superfamily. Fatty-acid binding protein (FABP) family.</text>
</comment>
<gene>
    <name evidence="4" type="ORF">PMAYCL1PPCAC_17240</name>
</gene>
<dbReference type="InterPro" id="IPR040094">
    <property type="entry name" value="Lbp1-4"/>
</dbReference>
<dbReference type="EMBL" id="BTRK01000004">
    <property type="protein sequence ID" value="GMR47045.1"/>
    <property type="molecule type" value="Genomic_DNA"/>
</dbReference>
<name>A0AAN5CM88_9BILA</name>
<evidence type="ECO:0000313" key="4">
    <source>
        <dbReference type="EMBL" id="GMR47045.1"/>
    </source>
</evidence>
<evidence type="ECO:0000256" key="3">
    <source>
        <dbReference type="ARBA" id="ARBA00023121"/>
    </source>
</evidence>
<keyword evidence="5" id="KW-1185">Reference proteome</keyword>